<evidence type="ECO:0000259" key="2">
    <source>
        <dbReference type="Pfam" id="PF13193"/>
    </source>
</evidence>
<evidence type="ECO:0000313" key="3">
    <source>
        <dbReference type="EMBL" id="PKB14789.1"/>
    </source>
</evidence>
<dbReference type="InterPro" id="IPR050237">
    <property type="entry name" value="ATP-dep_AMP-bd_enzyme"/>
</dbReference>
<comment type="caution">
    <text evidence="3">The sequence shown here is derived from an EMBL/GenBank/DDBJ whole genome shotgun (WGS) entry which is preliminary data.</text>
</comment>
<dbReference type="PANTHER" id="PTHR43767:SF1">
    <property type="entry name" value="NONRIBOSOMAL PEPTIDE SYNTHASE PES1 (EUROFUNG)-RELATED"/>
    <property type="match status" value="1"/>
</dbReference>
<dbReference type="InterPro" id="IPR000873">
    <property type="entry name" value="AMP-dep_synth/lig_dom"/>
</dbReference>
<feature type="domain" description="AMP-binding enzyme C-terminal" evidence="2">
    <location>
        <begin position="403"/>
        <end position="477"/>
    </location>
</feature>
<evidence type="ECO:0000313" key="4">
    <source>
        <dbReference type="Proteomes" id="UP000232587"/>
    </source>
</evidence>
<dbReference type="OrthoDB" id="9803968at2"/>
<dbReference type="InterPro" id="IPR025110">
    <property type="entry name" value="AMP-bd_C"/>
</dbReference>
<dbReference type="InterPro" id="IPR045851">
    <property type="entry name" value="AMP-bd_C_sf"/>
</dbReference>
<dbReference type="Proteomes" id="UP000232587">
    <property type="component" value="Unassembled WGS sequence"/>
</dbReference>
<gene>
    <name evidence="3" type="ORF">B0I00_2390</name>
</gene>
<dbReference type="RefSeq" id="WP_100867580.1">
    <property type="nucleotide sequence ID" value="NZ_PHUF01000004.1"/>
</dbReference>
<proteinExistence type="predicted"/>
<keyword evidence="4" id="KW-1185">Reference proteome</keyword>
<feature type="domain" description="AMP-dependent synthetase/ligase" evidence="1">
    <location>
        <begin position="9"/>
        <end position="353"/>
    </location>
</feature>
<keyword evidence="3" id="KW-0436">Ligase</keyword>
<organism evidence="3 4">
    <name type="scientific">Novosphingobium kunmingense</name>
    <dbReference type="NCBI Taxonomy" id="1211806"/>
    <lineage>
        <taxon>Bacteria</taxon>
        <taxon>Pseudomonadati</taxon>
        <taxon>Pseudomonadota</taxon>
        <taxon>Alphaproteobacteria</taxon>
        <taxon>Sphingomonadales</taxon>
        <taxon>Sphingomonadaceae</taxon>
        <taxon>Novosphingobium</taxon>
    </lineage>
</organism>
<name>A0A2N0H768_9SPHN</name>
<dbReference type="GO" id="GO:0016878">
    <property type="term" value="F:acid-thiol ligase activity"/>
    <property type="evidence" value="ECO:0007669"/>
    <property type="project" value="UniProtKB-ARBA"/>
</dbReference>
<dbReference type="Gene3D" id="3.40.50.12780">
    <property type="entry name" value="N-terminal domain of ligase-like"/>
    <property type="match status" value="1"/>
</dbReference>
<dbReference type="PANTHER" id="PTHR43767">
    <property type="entry name" value="LONG-CHAIN-FATTY-ACID--COA LIGASE"/>
    <property type="match status" value="1"/>
</dbReference>
<protein>
    <submittedName>
        <fullName evidence="3">Acyl-CoA synthetase (AMP-forming)/AMP-acid ligase II</fullName>
    </submittedName>
</protein>
<accession>A0A2N0H768</accession>
<sequence length="498" mass="53619">MLTIHSALSWWAKSRPDTPALVLGGDRVTYGQLVPWIDRVAARLIDLGVERGDRVNACAANGIDYCVLAFAAMRAGAVIAPLNTRFTAHELAEIVQDHAPRLIFAGDDQASKFTGCGVPVHAMAEVDGLRGGASVAPPREPYPDDCVVIISTSGSTAKPKGVMFSNRSMCDYAMAAAMEDGVLRDGGGVIIVAPLATSAGMVQVVHYSVLGCTLYLEPVFVAERFLQILVEEPIVSFAGAPAFFERIAACEGFAEADLSHIRMVTAGGARVTPRLFQTWAAKGLHIRQTYGQTEAGGNSTVMPERFAAEFPEKVGWGGMFTHHRVVDARGNDVPPGVEGEILIRGPGMMIGYWNNPAATAETIRDGWLHSGDIGVMDERGLLTFIDRIKDIIVSGGLNISAAEIERAVLEFPGVEEVAVIAAHDDRFQETPMVALYPNAPIDVAALIAHCNGRLADYKVPRYVAVRDEPLPRLATGKISKPALRDEYRDAHLTLPRVR</sequence>
<dbReference type="EMBL" id="PHUF01000004">
    <property type="protein sequence ID" value="PKB14789.1"/>
    <property type="molecule type" value="Genomic_DNA"/>
</dbReference>
<dbReference type="SUPFAM" id="SSF56801">
    <property type="entry name" value="Acetyl-CoA synthetase-like"/>
    <property type="match status" value="1"/>
</dbReference>
<dbReference type="AlphaFoldDB" id="A0A2N0H768"/>
<reference evidence="3 4" key="1">
    <citation type="submission" date="2017-11" db="EMBL/GenBank/DDBJ databases">
        <title>Genomic Encyclopedia of Type Strains, Phase III (KMG-III): the genomes of soil and plant-associated and newly described type strains.</title>
        <authorList>
            <person name="Whitman W."/>
        </authorList>
    </citation>
    <scope>NUCLEOTIDE SEQUENCE [LARGE SCALE GENOMIC DNA]</scope>
    <source>
        <strain evidence="3 4">CGMCC 1.12274</strain>
    </source>
</reference>
<dbReference type="InterPro" id="IPR042099">
    <property type="entry name" value="ANL_N_sf"/>
</dbReference>
<dbReference type="Pfam" id="PF00501">
    <property type="entry name" value="AMP-binding"/>
    <property type="match status" value="1"/>
</dbReference>
<evidence type="ECO:0000259" key="1">
    <source>
        <dbReference type="Pfam" id="PF00501"/>
    </source>
</evidence>
<dbReference type="Gene3D" id="3.30.300.30">
    <property type="match status" value="1"/>
</dbReference>
<dbReference type="Pfam" id="PF13193">
    <property type="entry name" value="AMP-binding_C"/>
    <property type="match status" value="1"/>
</dbReference>